<dbReference type="OrthoDB" id="5145129at2"/>
<name>A0A1I1QMR0_9ACTN</name>
<dbReference type="Pfam" id="PF07883">
    <property type="entry name" value="Cupin_2"/>
    <property type="match status" value="1"/>
</dbReference>
<organism evidence="2 3">
    <name type="scientific">Streptomyces aidingensis</name>
    <dbReference type="NCBI Taxonomy" id="910347"/>
    <lineage>
        <taxon>Bacteria</taxon>
        <taxon>Bacillati</taxon>
        <taxon>Actinomycetota</taxon>
        <taxon>Actinomycetes</taxon>
        <taxon>Kitasatosporales</taxon>
        <taxon>Streptomycetaceae</taxon>
        <taxon>Streptomyces</taxon>
    </lineage>
</organism>
<dbReference type="SUPFAM" id="SSF51182">
    <property type="entry name" value="RmlC-like cupins"/>
    <property type="match status" value="1"/>
</dbReference>
<dbReference type="Proteomes" id="UP000199207">
    <property type="component" value="Unassembled WGS sequence"/>
</dbReference>
<dbReference type="EMBL" id="FOLM01000011">
    <property type="protein sequence ID" value="SFD23325.1"/>
    <property type="molecule type" value="Genomic_DNA"/>
</dbReference>
<feature type="domain" description="Cupin type-2" evidence="1">
    <location>
        <begin position="7"/>
        <end position="69"/>
    </location>
</feature>
<dbReference type="InterPro" id="IPR013096">
    <property type="entry name" value="Cupin_2"/>
</dbReference>
<dbReference type="STRING" id="910347.SAMN05421773_111184"/>
<evidence type="ECO:0000259" key="1">
    <source>
        <dbReference type="Pfam" id="PF07883"/>
    </source>
</evidence>
<sequence>MAAALQIHAGASTPVHLIDREQVWMPLSGEFEVVMADRTERVMAGQAVILPANAVRRVAAVGGPAQALVAMAAGGRARIPGGEESVPLPWAE</sequence>
<proteinExistence type="predicted"/>
<gene>
    <name evidence="2" type="ORF">SAMN05421773_111184</name>
</gene>
<evidence type="ECO:0000313" key="3">
    <source>
        <dbReference type="Proteomes" id="UP000199207"/>
    </source>
</evidence>
<dbReference type="AlphaFoldDB" id="A0A1I1QMR0"/>
<reference evidence="2 3" key="1">
    <citation type="submission" date="2016-10" db="EMBL/GenBank/DDBJ databases">
        <authorList>
            <person name="de Groot N.N."/>
        </authorList>
    </citation>
    <scope>NUCLEOTIDE SEQUENCE [LARGE SCALE GENOMIC DNA]</scope>
    <source>
        <strain evidence="2 3">CGMCC 4.5739</strain>
    </source>
</reference>
<keyword evidence="3" id="KW-1185">Reference proteome</keyword>
<dbReference type="Gene3D" id="2.60.120.10">
    <property type="entry name" value="Jelly Rolls"/>
    <property type="match status" value="1"/>
</dbReference>
<evidence type="ECO:0000313" key="2">
    <source>
        <dbReference type="EMBL" id="SFD23325.1"/>
    </source>
</evidence>
<accession>A0A1I1QMR0</accession>
<dbReference type="InterPro" id="IPR011051">
    <property type="entry name" value="RmlC_Cupin_sf"/>
</dbReference>
<protein>
    <submittedName>
        <fullName evidence="2">Cupin domain-containing protein</fullName>
    </submittedName>
</protein>
<dbReference type="InterPro" id="IPR014710">
    <property type="entry name" value="RmlC-like_jellyroll"/>
</dbReference>